<dbReference type="EMBL" id="MU274944">
    <property type="protein sequence ID" value="KAI0084328.1"/>
    <property type="molecule type" value="Genomic_DNA"/>
</dbReference>
<accession>A0ACB8TQJ7</accession>
<evidence type="ECO:0000313" key="1">
    <source>
        <dbReference type="EMBL" id="KAI0084328.1"/>
    </source>
</evidence>
<dbReference type="Proteomes" id="UP001055072">
    <property type="component" value="Unassembled WGS sequence"/>
</dbReference>
<proteinExistence type="predicted"/>
<comment type="caution">
    <text evidence="1">The sequence shown here is derived from an EMBL/GenBank/DDBJ whole genome shotgun (WGS) entry which is preliminary data.</text>
</comment>
<gene>
    <name evidence="1" type="ORF">BDY19DRAFT_543374</name>
</gene>
<keyword evidence="2" id="KW-1185">Reference proteome</keyword>
<sequence>MQRGASFLPVAPLGLHVARVDPYPRRKRGYPQRVQGVCSLREMTSTIGCGVSSLDVDVLQMEDVAVTELDFSN</sequence>
<evidence type="ECO:0000313" key="2">
    <source>
        <dbReference type="Proteomes" id="UP001055072"/>
    </source>
</evidence>
<protein>
    <submittedName>
        <fullName evidence="1">Uncharacterized protein</fullName>
    </submittedName>
</protein>
<organism evidence="1 2">
    <name type="scientific">Irpex rosettiformis</name>
    <dbReference type="NCBI Taxonomy" id="378272"/>
    <lineage>
        <taxon>Eukaryota</taxon>
        <taxon>Fungi</taxon>
        <taxon>Dikarya</taxon>
        <taxon>Basidiomycota</taxon>
        <taxon>Agaricomycotina</taxon>
        <taxon>Agaricomycetes</taxon>
        <taxon>Polyporales</taxon>
        <taxon>Irpicaceae</taxon>
        <taxon>Irpex</taxon>
    </lineage>
</organism>
<name>A0ACB8TQJ7_9APHY</name>
<reference evidence="1" key="1">
    <citation type="journal article" date="2021" name="Environ. Microbiol.">
        <title>Gene family expansions and transcriptome signatures uncover fungal adaptations to wood decay.</title>
        <authorList>
            <person name="Hage H."/>
            <person name="Miyauchi S."/>
            <person name="Viragh M."/>
            <person name="Drula E."/>
            <person name="Min B."/>
            <person name="Chaduli D."/>
            <person name="Navarro D."/>
            <person name="Favel A."/>
            <person name="Norest M."/>
            <person name="Lesage-Meessen L."/>
            <person name="Balint B."/>
            <person name="Merenyi Z."/>
            <person name="de Eugenio L."/>
            <person name="Morin E."/>
            <person name="Martinez A.T."/>
            <person name="Baldrian P."/>
            <person name="Stursova M."/>
            <person name="Martinez M.J."/>
            <person name="Novotny C."/>
            <person name="Magnuson J.K."/>
            <person name="Spatafora J.W."/>
            <person name="Maurice S."/>
            <person name="Pangilinan J."/>
            <person name="Andreopoulos W."/>
            <person name="LaButti K."/>
            <person name="Hundley H."/>
            <person name="Na H."/>
            <person name="Kuo A."/>
            <person name="Barry K."/>
            <person name="Lipzen A."/>
            <person name="Henrissat B."/>
            <person name="Riley R."/>
            <person name="Ahrendt S."/>
            <person name="Nagy L.G."/>
            <person name="Grigoriev I.V."/>
            <person name="Martin F."/>
            <person name="Rosso M.N."/>
        </authorList>
    </citation>
    <scope>NUCLEOTIDE SEQUENCE</scope>
    <source>
        <strain evidence="1">CBS 384.51</strain>
    </source>
</reference>